<dbReference type="Gene3D" id="3.90.190.10">
    <property type="entry name" value="Protein tyrosine phosphatase superfamily"/>
    <property type="match status" value="1"/>
</dbReference>
<dbReference type="Proteomes" id="UP001310890">
    <property type="component" value="Unassembled WGS sequence"/>
</dbReference>
<feature type="region of interest" description="Disordered" evidence="5">
    <location>
        <begin position="680"/>
        <end position="723"/>
    </location>
</feature>
<evidence type="ECO:0000313" key="9">
    <source>
        <dbReference type="Proteomes" id="UP001310890"/>
    </source>
</evidence>
<feature type="compositionally biased region" description="Polar residues" evidence="5">
    <location>
        <begin position="1"/>
        <end position="11"/>
    </location>
</feature>
<evidence type="ECO:0000256" key="2">
    <source>
        <dbReference type="ARBA" id="ARBA00013064"/>
    </source>
</evidence>
<dbReference type="InterPro" id="IPR020422">
    <property type="entry name" value="TYR_PHOSPHATASE_DUAL_dom"/>
</dbReference>
<feature type="region of interest" description="Disordered" evidence="5">
    <location>
        <begin position="153"/>
        <end position="185"/>
    </location>
</feature>
<gene>
    <name evidence="8" type="ORF">LTR62_002137</name>
</gene>
<evidence type="ECO:0000256" key="1">
    <source>
        <dbReference type="ARBA" id="ARBA00008601"/>
    </source>
</evidence>
<evidence type="ECO:0000259" key="7">
    <source>
        <dbReference type="PROSITE" id="PS50056"/>
    </source>
</evidence>
<evidence type="ECO:0000256" key="4">
    <source>
        <dbReference type="ARBA" id="ARBA00022912"/>
    </source>
</evidence>
<feature type="region of interest" description="Disordered" evidence="5">
    <location>
        <begin position="536"/>
        <end position="559"/>
    </location>
</feature>
<protein>
    <recommendedName>
        <fullName evidence="2">protein-tyrosine-phosphatase</fullName>
        <ecNumber evidence="2">3.1.3.48</ecNumber>
    </recommendedName>
</protein>
<accession>A0AAN7TJD2</accession>
<feature type="domain" description="Tyrosine-protein phosphatase" evidence="6">
    <location>
        <begin position="340"/>
        <end position="477"/>
    </location>
</feature>
<evidence type="ECO:0000313" key="8">
    <source>
        <dbReference type="EMBL" id="KAK5105795.1"/>
    </source>
</evidence>
<dbReference type="EC" id="3.1.3.48" evidence="2"/>
<dbReference type="GO" id="GO:0005634">
    <property type="term" value="C:nucleus"/>
    <property type="evidence" value="ECO:0007669"/>
    <property type="project" value="TreeGrafter"/>
</dbReference>
<sequence>MAQSPEQTESCPASALSPSAGEPPHLLPNDYPEKGFYKFHHHSLSDSTAYCSNDSSPTTTVSTVDDSSATEPSPGSSPESPPPSTFAANLLRPRTSGDSRGNFFELQKQPPARKGRNLKNLAVDTSRQNGRAASTTSLPLILPTAEPLPAIMSPAFVKPPSPPKRRPSNLGLTLQTPGTRVSPPGIKLAIPGTPGLSRPSTLRHFQSSPSLPVLPGFHSTSNPRLLPKHLGRLETVLSPIVATPVVQAVDEDEQNFDVPLSMEEKPEAYPEGPISVYAPYIDLYLEPTAEQCRAYDVIMNVASEVRNPLVHEEKADGTPDIRIDGGGGIQYAPRRGPLINPEDGTNSHVTEASPTTPKATPLCSTFPTNHVALNGSQAKKDPEYVHIPWEHNSDIVPDLLRLCKVIDERVQQHKRILVHCQCGVSRSASLVVAYGLYKDPSLSVQEAYDAVKTRSKWIGPNMNLIMQLQEFRSSLARGGQLSSTRGMTPITPSSAFTEWRSPFSAHLPERSTMVVPMSASVAENPHPFQILVNTPAATPGPSSAPSATKWPSGERTPDIPTRRTRAISAVKRTSAYVDTSGHLIPVLQVMKPPQEETNVLMLTASAPIEQHTEEQDSPTPTEPPLMSSKVAEFAMTRLQPAEEVAAADAFGIMSPTTTEFSSSPFDRSALLASLGMGALQPETPRRATSLRSAARPASSTNNTGLAPAPRTLRNKISAPSIREQRQLQDLQARIQSNFYMKSTCDMQNVLMSPRATEFTKNPFALASAIPEMPSAESESEGGTSRSLDSDPRSPAHAGGSPFNRSILDVL</sequence>
<comment type="similarity">
    <text evidence="1">Belongs to the protein-tyrosine phosphatase family. Non-receptor class dual specificity subfamily.</text>
</comment>
<evidence type="ECO:0000256" key="5">
    <source>
        <dbReference type="SAM" id="MobiDB-lite"/>
    </source>
</evidence>
<feature type="domain" description="Tyrosine specific protein phosphatases" evidence="7">
    <location>
        <begin position="397"/>
        <end position="454"/>
    </location>
</feature>
<dbReference type="SMART" id="SM00195">
    <property type="entry name" value="DSPc"/>
    <property type="match status" value="1"/>
</dbReference>
<dbReference type="InterPro" id="IPR029021">
    <property type="entry name" value="Prot-tyrosine_phosphatase-like"/>
</dbReference>
<name>A0AAN7TJD2_9PEZI</name>
<comment type="caution">
    <text evidence="8">The sequence shown here is derived from an EMBL/GenBank/DDBJ whole genome shotgun (WGS) entry which is preliminary data.</text>
</comment>
<dbReference type="AlphaFoldDB" id="A0AAN7TJD2"/>
<dbReference type="InterPro" id="IPR016130">
    <property type="entry name" value="Tyr_Pase_AS"/>
</dbReference>
<dbReference type="GO" id="GO:0033550">
    <property type="term" value="F:MAP kinase tyrosine phosphatase activity"/>
    <property type="evidence" value="ECO:0007669"/>
    <property type="project" value="TreeGrafter"/>
</dbReference>
<keyword evidence="4" id="KW-0904">Protein phosphatase</keyword>
<dbReference type="InterPro" id="IPR000387">
    <property type="entry name" value="Tyr_Pase_dom"/>
</dbReference>
<feature type="compositionally biased region" description="Low complexity" evidence="5">
    <location>
        <begin position="536"/>
        <end position="548"/>
    </location>
</feature>
<dbReference type="PROSITE" id="PS00383">
    <property type="entry name" value="TYR_PHOSPHATASE_1"/>
    <property type="match status" value="1"/>
</dbReference>
<dbReference type="PROSITE" id="PS50054">
    <property type="entry name" value="TYR_PHOSPHATASE_DUAL"/>
    <property type="match status" value="1"/>
</dbReference>
<dbReference type="CDD" id="cd14521">
    <property type="entry name" value="DSP_fungal_SDP1-like"/>
    <property type="match status" value="1"/>
</dbReference>
<dbReference type="PROSITE" id="PS50056">
    <property type="entry name" value="TYR_PHOSPHATASE_2"/>
    <property type="match status" value="1"/>
</dbReference>
<organism evidence="8 9">
    <name type="scientific">Meristemomyces frigidus</name>
    <dbReference type="NCBI Taxonomy" id="1508187"/>
    <lineage>
        <taxon>Eukaryota</taxon>
        <taxon>Fungi</taxon>
        <taxon>Dikarya</taxon>
        <taxon>Ascomycota</taxon>
        <taxon>Pezizomycotina</taxon>
        <taxon>Dothideomycetes</taxon>
        <taxon>Dothideomycetidae</taxon>
        <taxon>Mycosphaerellales</taxon>
        <taxon>Teratosphaeriaceae</taxon>
        <taxon>Meristemomyces</taxon>
    </lineage>
</organism>
<feature type="compositionally biased region" description="Low complexity" evidence="5">
    <location>
        <begin position="54"/>
        <end position="78"/>
    </location>
</feature>
<feature type="region of interest" description="Disordered" evidence="5">
    <location>
        <begin position="769"/>
        <end position="810"/>
    </location>
</feature>
<dbReference type="GO" id="GO:0017017">
    <property type="term" value="F:MAP kinase tyrosine/serine/threonine phosphatase activity"/>
    <property type="evidence" value="ECO:0007669"/>
    <property type="project" value="TreeGrafter"/>
</dbReference>
<dbReference type="SUPFAM" id="SSF52799">
    <property type="entry name" value="(Phosphotyrosine protein) phosphatases II"/>
    <property type="match status" value="1"/>
</dbReference>
<reference evidence="8" key="1">
    <citation type="submission" date="2023-08" db="EMBL/GenBank/DDBJ databases">
        <title>Black Yeasts Isolated from many extreme environments.</title>
        <authorList>
            <person name="Coleine C."/>
            <person name="Stajich J.E."/>
            <person name="Selbmann L."/>
        </authorList>
    </citation>
    <scope>NUCLEOTIDE SEQUENCE</scope>
    <source>
        <strain evidence="8">CCFEE 5401</strain>
    </source>
</reference>
<dbReference type="GO" id="GO:0005829">
    <property type="term" value="C:cytosol"/>
    <property type="evidence" value="ECO:0007669"/>
    <property type="project" value="TreeGrafter"/>
</dbReference>
<dbReference type="EMBL" id="JAVRRL010000153">
    <property type="protein sequence ID" value="KAK5105795.1"/>
    <property type="molecule type" value="Genomic_DNA"/>
</dbReference>
<feature type="region of interest" description="Disordered" evidence="5">
    <location>
        <begin position="1"/>
        <end position="117"/>
    </location>
</feature>
<proteinExistence type="inferred from homology"/>
<dbReference type="GO" id="GO:0043409">
    <property type="term" value="P:negative regulation of MAPK cascade"/>
    <property type="evidence" value="ECO:0007669"/>
    <property type="project" value="TreeGrafter"/>
</dbReference>
<dbReference type="PANTHER" id="PTHR10159">
    <property type="entry name" value="DUAL SPECIFICITY PROTEIN PHOSPHATASE"/>
    <property type="match status" value="1"/>
</dbReference>
<keyword evidence="3" id="KW-0378">Hydrolase</keyword>
<dbReference type="Pfam" id="PF00782">
    <property type="entry name" value="DSPc"/>
    <property type="match status" value="1"/>
</dbReference>
<dbReference type="GO" id="GO:0008330">
    <property type="term" value="F:protein tyrosine/threonine phosphatase activity"/>
    <property type="evidence" value="ECO:0007669"/>
    <property type="project" value="TreeGrafter"/>
</dbReference>
<dbReference type="InterPro" id="IPR000340">
    <property type="entry name" value="Dual-sp_phosphatase_cat-dom"/>
</dbReference>
<evidence type="ECO:0000256" key="3">
    <source>
        <dbReference type="ARBA" id="ARBA00022801"/>
    </source>
</evidence>
<feature type="compositionally biased region" description="Polar residues" evidence="5">
    <location>
        <begin position="170"/>
        <end position="179"/>
    </location>
</feature>
<evidence type="ECO:0000259" key="6">
    <source>
        <dbReference type="PROSITE" id="PS50054"/>
    </source>
</evidence>
<dbReference type="PANTHER" id="PTHR10159:SF519">
    <property type="entry name" value="DUAL SPECIFICITY PROTEIN PHOSPHATASE MPK3"/>
    <property type="match status" value="1"/>
</dbReference>